<gene>
    <name evidence="2" type="ORF">CLV25_111112</name>
</gene>
<dbReference type="RefSeq" id="WP_131839808.1">
    <property type="nucleotide sequence ID" value="NZ_SLWB01000011.1"/>
</dbReference>
<organism evidence="2 3">
    <name type="scientific">Acetobacteroides hydrogenigenes</name>
    <dbReference type="NCBI Taxonomy" id="979970"/>
    <lineage>
        <taxon>Bacteria</taxon>
        <taxon>Pseudomonadati</taxon>
        <taxon>Bacteroidota</taxon>
        <taxon>Bacteroidia</taxon>
        <taxon>Bacteroidales</taxon>
        <taxon>Rikenellaceae</taxon>
        <taxon>Acetobacteroides</taxon>
    </lineage>
</organism>
<accession>A0A4R2EEQ9</accession>
<keyword evidence="3" id="KW-1185">Reference proteome</keyword>
<name>A0A4R2EEQ9_9BACT</name>
<evidence type="ECO:0000313" key="3">
    <source>
        <dbReference type="Proteomes" id="UP000294830"/>
    </source>
</evidence>
<dbReference type="EMBL" id="SLWB01000011">
    <property type="protein sequence ID" value="TCN65432.1"/>
    <property type="molecule type" value="Genomic_DNA"/>
</dbReference>
<reference evidence="2 3" key="1">
    <citation type="submission" date="2019-03" db="EMBL/GenBank/DDBJ databases">
        <title>Genomic Encyclopedia of Archaeal and Bacterial Type Strains, Phase II (KMG-II): from individual species to whole genera.</title>
        <authorList>
            <person name="Goeker M."/>
        </authorList>
    </citation>
    <scope>NUCLEOTIDE SEQUENCE [LARGE SCALE GENOMIC DNA]</scope>
    <source>
        <strain evidence="2 3">RL-C</strain>
    </source>
</reference>
<dbReference type="OrthoDB" id="1120882at2"/>
<dbReference type="AlphaFoldDB" id="A0A4R2EEQ9"/>
<proteinExistence type="predicted"/>
<feature type="signal peptide" evidence="1">
    <location>
        <begin position="1"/>
        <end position="18"/>
    </location>
</feature>
<dbReference type="Proteomes" id="UP000294830">
    <property type="component" value="Unassembled WGS sequence"/>
</dbReference>
<protein>
    <submittedName>
        <fullName evidence="2">Uncharacterized protein</fullName>
    </submittedName>
</protein>
<feature type="chain" id="PRO_5020322650" evidence="1">
    <location>
        <begin position="19"/>
        <end position="233"/>
    </location>
</feature>
<sequence length="233" mass="26772">MKKLVLFSFLLASFSLNGFFTYSQTVAVIRPNVDVAFPPGSNIIVKGENIIGVDGSQYLSEEWTKGNITMNNGTIIDSIDLRLNAYKKEMHYLYKDVEYSINSPESIREVKMGNRKFIYSSYKTDKNDISKNYFEVLAEGKASLLVLYYIKRISSNYNVVLDVGNRNDQLELNEKYFITIGNSIIEIDKKGKSIFDNLGDKSDLLKKRIKEEDLSFKKKEDLIKIVSYMNEIN</sequence>
<comment type="caution">
    <text evidence="2">The sequence shown here is derived from an EMBL/GenBank/DDBJ whole genome shotgun (WGS) entry which is preliminary data.</text>
</comment>
<evidence type="ECO:0000256" key="1">
    <source>
        <dbReference type="SAM" id="SignalP"/>
    </source>
</evidence>
<keyword evidence="1" id="KW-0732">Signal</keyword>
<evidence type="ECO:0000313" key="2">
    <source>
        <dbReference type="EMBL" id="TCN65432.1"/>
    </source>
</evidence>